<dbReference type="InterPro" id="IPR002509">
    <property type="entry name" value="NODB_dom"/>
</dbReference>
<dbReference type="InterPro" id="IPR011330">
    <property type="entry name" value="Glyco_hydro/deAcase_b/a-brl"/>
</dbReference>
<accession>A0ABY4SG98</accession>
<dbReference type="CDD" id="cd10918">
    <property type="entry name" value="CE4_NodB_like_5s_6s"/>
    <property type="match status" value="1"/>
</dbReference>
<evidence type="ECO:0000313" key="4">
    <source>
        <dbReference type="Proteomes" id="UP001056201"/>
    </source>
</evidence>
<gene>
    <name evidence="3" type="ORF">MW290_19935</name>
</gene>
<keyword evidence="1" id="KW-0732">Signal</keyword>
<feature type="domain" description="NodB homology" evidence="2">
    <location>
        <begin position="64"/>
        <end position="253"/>
    </location>
</feature>
<dbReference type="RefSeq" id="WP_250199431.1">
    <property type="nucleotide sequence ID" value="NZ_CP097636.1"/>
</dbReference>
<reference evidence="3" key="1">
    <citation type="submission" date="2022-05" db="EMBL/GenBank/DDBJ databases">
        <title>An RpoN-dependent PEP-CTERM gene is involved in floc formation of an Aquincola tertiaricarbonis strain.</title>
        <authorList>
            <person name="Qiu D."/>
            <person name="Xia M."/>
        </authorList>
    </citation>
    <scope>NUCLEOTIDE SEQUENCE</scope>
    <source>
        <strain evidence="3">RN12</strain>
    </source>
</reference>
<sequence>MPGISIFMYHQVGRFPPMKAHRAGYCDVDKFRAQMRALKWLGVKVLSMTDALAALQGRAPMPERAAVLTFDDGCENFYEHAVPVLQDFGYPAISYAVAGAAGSGGTWLAGHGRGTPPLMSYARLREIAGLGIEVGSHAFSHIRLAEQPAEVQRAEMRDSRQRLQQELGREVPHVCYPYGSHNLDTLRAAAEAGYSSGVTCQRGAATPGFDPLALPRKAISYGDNTLGFLWKLYLKDTPKGEALARPGHAMATA</sequence>
<dbReference type="PANTHER" id="PTHR34216">
    <property type="match status" value="1"/>
</dbReference>
<dbReference type="InterPro" id="IPR051398">
    <property type="entry name" value="Polysacch_Deacetylase"/>
</dbReference>
<evidence type="ECO:0000256" key="1">
    <source>
        <dbReference type="ARBA" id="ARBA00022729"/>
    </source>
</evidence>
<dbReference type="Proteomes" id="UP001056201">
    <property type="component" value="Chromosome 2"/>
</dbReference>
<dbReference type="PROSITE" id="PS51677">
    <property type="entry name" value="NODB"/>
    <property type="match status" value="1"/>
</dbReference>
<organism evidence="3 4">
    <name type="scientific">Aquincola tertiaricarbonis</name>
    <dbReference type="NCBI Taxonomy" id="391953"/>
    <lineage>
        <taxon>Bacteria</taxon>
        <taxon>Pseudomonadati</taxon>
        <taxon>Pseudomonadota</taxon>
        <taxon>Betaproteobacteria</taxon>
        <taxon>Burkholderiales</taxon>
        <taxon>Sphaerotilaceae</taxon>
        <taxon>Aquincola</taxon>
    </lineage>
</organism>
<dbReference type="Pfam" id="PF01522">
    <property type="entry name" value="Polysacc_deac_1"/>
    <property type="match status" value="1"/>
</dbReference>
<keyword evidence="4" id="KW-1185">Reference proteome</keyword>
<dbReference type="PANTHER" id="PTHR34216:SF7">
    <property type="entry name" value="POLY-BETA-1,6-N-ACETYL-D-GLUCOSAMINE N-DEACETYLASE"/>
    <property type="match status" value="1"/>
</dbReference>
<protein>
    <submittedName>
        <fullName evidence="3">Polysaccharide deacetylase family protein</fullName>
    </submittedName>
</protein>
<dbReference type="SUPFAM" id="SSF88713">
    <property type="entry name" value="Glycoside hydrolase/deacetylase"/>
    <property type="match status" value="1"/>
</dbReference>
<dbReference type="EMBL" id="CP097636">
    <property type="protein sequence ID" value="URI11231.1"/>
    <property type="molecule type" value="Genomic_DNA"/>
</dbReference>
<proteinExistence type="predicted"/>
<evidence type="ECO:0000259" key="2">
    <source>
        <dbReference type="PROSITE" id="PS51677"/>
    </source>
</evidence>
<dbReference type="Gene3D" id="3.20.20.370">
    <property type="entry name" value="Glycoside hydrolase/deacetylase"/>
    <property type="match status" value="1"/>
</dbReference>
<name>A0ABY4SG98_AQUTE</name>
<evidence type="ECO:0000313" key="3">
    <source>
        <dbReference type="EMBL" id="URI11231.1"/>
    </source>
</evidence>